<evidence type="ECO:0000313" key="3">
    <source>
        <dbReference type="EMBL" id="OGK22790.1"/>
    </source>
</evidence>
<feature type="domain" description="SCP" evidence="2">
    <location>
        <begin position="59"/>
        <end position="169"/>
    </location>
</feature>
<dbReference type="AlphaFoldDB" id="A0A1F7GUU6"/>
<dbReference type="Pfam" id="PF00188">
    <property type="entry name" value="CAP"/>
    <property type="match status" value="1"/>
</dbReference>
<dbReference type="CDD" id="cd05379">
    <property type="entry name" value="CAP_bacterial"/>
    <property type="match status" value="1"/>
</dbReference>
<dbReference type="SUPFAM" id="SSF55797">
    <property type="entry name" value="PR-1-like"/>
    <property type="match status" value="1"/>
</dbReference>
<dbReference type="PANTHER" id="PTHR31157">
    <property type="entry name" value="SCP DOMAIN-CONTAINING PROTEIN"/>
    <property type="match status" value="1"/>
</dbReference>
<dbReference type="Gene3D" id="3.40.33.10">
    <property type="entry name" value="CAP"/>
    <property type="match status" value="1"/>
</dbReference>
<evidence type="ECO:0000259" key="2">
    <source>
        <dbReference type="Pfam" id="PF00188"/>
    </source>
</evidence>
<feature type="transmembrane region" description="Helical" evidence="1">
    <location>
        <begin position="20"/>
        <end position="39"/>
    </location>
</feature>
<dbReference type="InterPro" id="IPR035940">
    <property type="entry name" value="CAP_sf"/>
</dbReference>
<dbReference type="EMBL" id="MFZM01000033">
    <property type="protein sequence ID" value="OGK22790.1"/>
    <property type="molecule type" value="Genomic_DNA"/>
</dbReference>
<sequence length="294" mass="33045">MYHPKHFFVPSENNNYRAKTLHLDALTVLLGIAILLSSFTSIQKRVLGIATNITIERLLSETNEVRTNLGLPSLSYDGTLSQAACNKAQDMFTNNYWAHFRPSDNKSPWDFMAEAGYAYDVAGENLAHGFMFSENVVDAWMESPTHRANLLRPEYDEVGFCVSNGVLNNEETTLVVQMFGKKISQAQPQPEKIAEEKPKEEKSLEKMLVSGTNTQKPQKKEEVPVAQSEFISLDKITFNSSLILFSLLLLVFVTDLYFAHRMNLIRITGKNVAHFIFLAAIIIAILIIKNGAIL</sequence>
<dbReference type="PANTHER" id="PTHR31157:SF1">
    <property type="entry name" value="SCP DOMAIN-CONTAINING PROTEIN"/>
    <property type="match status" value="1"/>
</dbReference>
<proteinExistence type="predicted"/>
<evidence type="ECO:0000313" key="4">
    <source>
        <dbReference type="Proteomes" id="UP000177159"/>
    </source>
</evidence>
<keyword evidence="1" id="KW-1133">Transmembrane helix</keyword>
<protein>
    <recommendedName>
        <fullName evidence="2">SCP domain-containing protein</fullName>
    </recommendedName>
</protein>
<dbReference type="Proteomes" id="UP000177159">
    <property type="component" value="Unassembled WGS sequence"/>
</dbReference>
<keyword evidence="1" id="KW-0812">Transmembrane</keyword>
<feature type="transmembrane region" description="Helical" evidence="1">
    <location>
        <begin position="272"/>
        <end position="288"/>
    </location>
</feature>
<feature type="transmembrane region" description="Helical" evidence="1">
    <location>
        <begin position="242"/>
        <end position="260"/>
    </location>
</feature>
<accession>A0A1F7GUU6</accession>
<evidence type="ECO:0000256" key="1">
    <source>
        <dbReference type="SAM" id="Phobius"/>
    </source>
</evidence>
<organism evidence="3 4">
    <name type="scientific">Candidatus Roizmanbacteria bacterium RIFCSPHIGHO2_02_FULL_37_24</name>
    <dbReference type="NCBI Taxonomy" id="1802037"/>
    <lineage>
        <taxon>Bacteria</taxon>
        <taxon>Candidatus Roizmaniibacteriota</taxon>
    </lineage>
</organism>
<dbReference type="InterPro" id="IPR014044">
    <property type="entry name" value="CAP_dom"/>
</dbReference>
<keyword evidence="1" id="KW-0472">Membrane</keyword>
<comment type="caution">
    <text evidence="3">The sequence shown here is derived from an EMBL/GenBank/DDBJ whole genome shotgun (WGS) entry which is preliminary data.</text>
</comment>
<reference evidence="3 4" key="1">
    <citation type="journal article" date="2016" name="Nat. Commun.">
        <title>Thousands of microbial genomes shed light on interconnected biogeochemical processes in an aquifer system.</title>
        <authorList>
            <person name="Anantharaman K."/>
            <person name="Brown C.T."/>
            <person name="Hug L.A."/>
            <person name="Sharon I."/>
            <person name="Castelle C.J."/>
            <person name="Probst A.J."/>
            <person name="Thomas B.C."/>
            <person name="Singh A."/>
            <person name="Wilkins M.J."/>
            <person name="Karaoz U."/>
            <person name="Brodie E.L."/>
            <person name="Williams K.H."/>
            <person name="Hubbard S.S."/>
            <person name="Banfield J.F."/>
        </authorList>
    </citation>
    <scope>NUCLEOTIDE SEQUENCE [LARGE SCALE GENOMIC DNA]</scope>
</reference>
<name>A0A1F7GUU6_9BACT</name>
<gene>
    <name evidence="3" type="ORF">A3C24_04475</name>
</gene>